<proteinExistence type="predicted"/>
<gene>
    <name evidence="3" type="ORF">SAMN05428642_103395</name>
</gene>
<dbReference type="InterPro" id="IPR050640">
    <property type="entry name" value="Bact_2-comp_sensor_kinase"/>
</dbReference>
<keyword evidence="4" id="KW-1185">Reference proteome</keyword>
<dbReference type="GO" id="GO:0016020">
    <property type="term" value="C:membrane"/>
    <property type="evidence" value="ECO:0007669"/>
    <property type="project" value="InterPro"/>
</dbReference>
<evidence type="ECO:0000313" key="3">
    <source>
        <dbReference type="EMBL" id="SFZ93895.1"/>
    </source>
</evidence>
<feature type="transmembrane region" description="Helical" evidence="1">
    <location>
        <begin position="39"/>
        <end position="57"/>
    </location>
</feature>
<dbReference type="AlphaFoldDB" id="A0A1K2INE9"/>
<dbReference type="SUPFAM" id="SSF55874">
    <property type="entry name" value="ATPase domain of HSP90 chaperone/DNA topoisomerase II/histidine kinase"/>
    <property type="match status" value="1"/>
</dbReference>
<dbReference type="GO" id="GO:0000155">
    <property type="term" value="F:phosphorelay sensor kinase activity"/>
    <property type="evidence" value="ECO:0007669"/>
    <property type="project" value="InterPro"/>
</dbReference>
<name>A0A1K2INE9_9FLAO</name>
<protein>
    <submittedName>
        <fullName evidence="3">Histidine kinase</fullName>
    </submittedName>
</protein>
<evidence type="ECO:0000259" key="2">
    <source>
        <dbReference type="Pfam" id="PF06580"/>
    </source>
</evidence>
<dbReference type="Pfam" id="PF06580">
    <property type="entry name" value="His_kinase"/>
    <property type="match status" value="1"/>
</dbReference>
<dbReference type="PANTHER" id="PTHR34220">
    <property type="entry name" value="SENSOR HISTIDINE KINASE YPDA"/>
    <property type="match status" value="1"/>
</dbReference>
<dbReference type="InterPro" id="IPR010559">
    <property type="entry name" value="Sig_transdc_His_kin_internal"/>
</dbReference>
<keyword evidence="1" id="KW-0472">Membrane</keyword>
<feature type="transmembrane region" description="Helical" evidence="1">
    <location>
        <begin position="12"/>
        <end position="33"/>
    </location>
</feature>
<keyword evidence="1" id="KW-0812">Transmembrane</keyword>
<dbReference type="EMBL" id="FPKV01000003">
    <property type="protein sequence ID" value="SFZ93895.1"/>
    <property type="molecule type" value="Genomic_DNA"/>
</dbReference>
<feature type="transmembrane region" description="Helical" evidence="1">
    <location>
        <begin position="127"/>
        <end position="148"/>
    </location>
</feature>
<organism evidence="3 4">
    <name type="scientific">Flaviramulus basaltis</name>
    <dbReference type="NCBI Taxonomy" id="369401"/>
    <lineage>
        <taxon>Bacteria</taxon>
        <taxon>Pseudomonadati</taxon>
        <taxon>Bacteroidota</taxon>
        <taxon>Flavobacteriia</taxon>
        <taxon>Flavobacteriales</taxon>
        <taxon>Flavobacteriaceae</taxon>
        <taxon>Flaviramulus</taxon>
    </lineage>
</organism>
<dbReference type="STRING" id="369401.SAMN05428642_103395"/>
<feature type="domain" description="Signal transduction histidine kinase internal region" evidence="2">
    <location>
        <begin position="168"/>
        <end position="244"/>
    </location>
</feature>
<keyword evidence="1" id="KW-1133">Transmembrane helix</keyword>
<keyword evidence="3" id="KW-0418">Kinase</keyword>
<keyword evidence="3" id="KW-0808">Transferase</keyword>
<accession>A0A1K2INE9</accession>
<sequence>MSNFKNIPPIIIHILIWLIFLVTSSTQIYLKIGLIPTDFIIRSLILIVAFYLNYCLFVPNLLFKKKISLFLVVLIAYSFFFMYIIEEIIPKPIFPNPNNFQDFPKLSLQHLIPPKKHSFFWFNFKGFFPSGGLLLLIFALSTSIKLGIEWYRTEKQRVLIESQKVNSELSFLKAQLNPHFLFNSLNSIYSLANKQSKETTNAIVILSDLMRYMIYEANRELVPLQKEIDYIKNYISLQLLRLKDSSGVKINIHGNLNYNIEPLLLISFIENAFKYGTDFKGNTSIIIKITIQNELLNLYVYNIVSSQQSTKSENSGIGLENIKNRLQLLYNNNHTLNIKNQKQSYEVNLTLKLKKQ</sequence>
<dbReference type="Proteomes" id="UP000182544">
    <property type="component" value="Unassembled WGS sequence"/>
</dbReference>
<reference evidence="3 4" key="1">
    <citation type="submission" date="2016-10" db="EMBL/GenBank/DDBJ databases">
        <authorList>
            <person name="de Groot N.N."/>
        </authorList>
    </citation>
    <scope>NUCLEOTIDE SEQUENCE [LARGE SCALE GENOMIC DNA]</scope>
    <source>
        <strain evidence="3 4">DSM 18180</strain>
    </source>
</reference>
<dbReference type="Gene3D" id="3.30.565.10">
    <property type="entry name" value="Histidine kinase-like ATPase, C-terminal domain"/>
    <property type="match status" value="1"/>
</dbReference>
<dbReference type="InterPro" id="IPR036890">
    <property type="entry name" value="HATPase_C_sf"/>
</dbReference>
<evidence type="ECO:0000313" key="4">
    <source>
        <dbReference type="Proteomes" id="UP000182544"/>
    </source>
</evidence>
<evidence type="ECO:0000256" key="1">
    <source>
        <dbReference type="SAM" id="Phobius"/>
    </source>
</evidence>
<feature type="transmembrane region" description="Helical" evidence="1">
    <location>
        <begin position="69"/>
        <end position="85"/>
    </location>
</feature>
<dbReference type="PANTHER" id="PTHR34220:SF7">
    <property type="entry name" value="SENSOR HISTIDINE KINASE YPDA"/>
    <property type="match status" value="1"/>
</dbReference>